<organism evidence="2">
    <name type="scientific">Pelagomonas calceolata</name>
    <dbReference type="NCBI Taxonomy" id="35677"/>
    <lineage>
        <taxon>Eukaryota</taxon>
        <taxon>Sar</taxon>
        <taxon>Stramenopiles</taxon>
        <taxon>Ochrophyta</taxon>
        <taxon>Pelagophyceae</taxon>
        <taxon>Pelagomonadales</taxon>
        <taxon>Pelagomonadaceae</taxon>
        <taxon>Pelagomonas</taxon>
    </lineage>
</organism>
<protein>
    <recommendedName>
        <fullName evidence="1">F-box domain-containing protein</fullName>
    </recommendedName>
</protein>
<dbReference type="InterPro" id="IPR001810">
    <property type="entry name" value="F-box_dom"/>
</dbReference>
<keyword evidence="4" id="KW-1185">Reference proteome</keyword>
<reference evidence="3" key="2">
    <citation type="submission" date="2021-11" db="EMBL/GenBank/DDBJ databases">
        <authorList>
            <consortium name="Genoscope - CEA"/>
            <person name="William W."/>
        </authorList>
    </citation>
    <scope>NUCLEOTIDE SEQUENCE</scope>
</reference>
<sequence>MTALYVLPRDVLARCLEFLPFDQALEVKQVSKVVRSAARRALTGRWRSIMFVEEQGLDLIENSTPSEWSEPRRVEVRRALATFRAAWELDAGLVVFEIAQWSDECYRRFLALVEPNIDGLSRVVAACERTYCFKTNSIANTYRGIHVPYRVAWPGDMLLAWSERVGRQLRLLVDDDMDEELVEQGLYIKDSDEGGYWGRKLFGSGLGEWADPELAAYFVFHLVERLPEPTGFEFVDFDDYWDWSANWWDRYKSSDFLSTAQEIIARESQWP</sequence>
<evidence type="ECO:0000313" key="2">
    <source>
        <dbReference type="EMBL" id="CAE0685727.1"/>
    </source>
</evidence>
<evidence type="ECO:0000313" key="3">
    <source>
        <dbReference type="EMBL" id="CAH0374871.1"/>
    </source>
</evidence>
<accession>A0A7S4E2X4</accession>
<name>A0A7S4E2X4_9STRA</name>
<proteinExistence type="predicted"/>
<dbReference type="EMBL" id="HBIW01001346">
    <property type="protein sequence ID" value="CAE0685727.1"/>
    <property type="molecule type" value="Transcribed_RNA"/>
</dbReference>
<dbReference type="PROSITE" id="PS50181">
    <property type="entry name" value="FBOX"/>
    <property type="match status" value="1"/>
</dbReference>
<gene>
    <name evidence="2" type="ORF">PCAL00307_LOCUS1161</name>
    <name evidence="3" type="ORF">PECAL_4P21790</name>
</gene>
<reference evidence="2" key="1">
    <citation type="submission" date="2021-01" db="EMBL/GenBank/DDBJ databases">
        <authorList>
            <person name="Corre E."/>
            <person name="Pelletier E."/>
            <person name="Niang G."/>
            <person name="Scheremetjew M."/>
            <person name="Finn R."/>
            <person name="Kale V."/>
            <person name="Holt S."/>
            <person name="Cochrane G."/>
            <person name="Meng A."/>
            <person name="Brown T."/>
            <person name="Cohen L."/>
        </authorList>
    </citation>
    <scope>NUCLEOTIDE SEQUENCE</scope>
    <source>
        <strain evidence="2">CCMP1756</strain>
    </source>
</reference>
<evidence type="ECO:0000313" key="4">
    <source>
        <dbReference type="Proteomes" id="UP000789595"/>
    </source>
</evidence>
<feature type="domain" description="F-box" evidence="1">
    <location>
        <begin position="1"/>
        <end position="49"/>
    </location>
</feature>
<dbReference type="EMBL" id="CAKKNE010000004">
    <property type="protein sequence ID" value="CAH0374871.1"/>
    <property type="molecule type" value="Genomic_DNA"/>
</dbReference>
<dbReference type="Proteomes" id="UP000789595">
    <property type="component" value="Unassembled WGS sequence"/>
</dbReference>
<evidence type="ECO:0000259" key="1">
    <source>
        <dbReference type="PROSITE" id="PS50181"/>
    </source>
</evidence>
<dbReference type="AlphaFoldDB" id="A0A7S4E2X4"/>